<comment type="caution">
    <text evidence="16">Lacks conserved residue(s) required for the propagation of feature annotation.</text>
</comment>
<comment type="pathway">
    <text evidence="15 16">Cofactor biosynthesis; adenosylcobalamin biosynthesis; precorrin-2 from uroporphyrinogen III: step 1/1.</text>
</comment>
<organism evidence="22 23">
    <name type="scientific">Candidatus Erwinia haradaeae</name>
    <dbReference type="NCBI Taxonomy" id="1922217"/>
    <lineage>
        <taxon>Bacteria</taxon>
        <taxon>Pseudomonadati</taxon>
        <taxon>Pseudomonadota</taxon>
        <taxon>Gammaproteobacteria</taxon>
        <taxon>Enterobacterales</taxon>
        <taxon>Erwiniaceae</taxon>
        <taxon>Erwinia</taxon>
    </lineage>
</organism>
<dbReference type="Pfam" id="PF14824">
    <property type="entry name" value="Sirohm_synth_M"/>
    <property type="match status" value="1"/>
</dbReference>
<evidence type="ECO:0000256" key="16">
    <source>
        <dbReference type="HAMAP-Rule" id="MF_01646"/>
    </source>
</evidence>
<dbReference type="InterPro" id="IPR000878">
    <property type="entry name" value="4pyrrol_Mease"/>
</dbReference>
<dbReference type="NCBIfam" id="NF004790">
    <property type="entry name" value="PRK06136.1"/>
    <property type="match status" value="1"/>
</dbReference>
<dbReference type="Gene3D" id="3.30.950.10">
    <property type="entry name" value="Methyltransferase, Cobalt-precorrin-4 Transmethylase, Domain 2"/>
    <property type="match status" value="1"/>
</dbReference>
<feature type="binding site" evidence="16">
    <location>
        <begin position="300"/>
        <end position="302"/>
    </location>
    <ligand>
        <name>S-adenosyl-L-methionine</name>
        <dbReference type="ChEBI" id="CHEBI:59789"/>
    </ligand>
</feature>
<comment type="catalytic activity">
    <reaction evidence="14 16">
        <text>precorrin-2 + NAD(+) = sirohydrochlorin + NADH + 2 H(+)</text>
        <dbReference type="Rhea" id="RHEA:15613"/>
        <dbReference type="ChEBI" id="CHEBI:15378"/>
        <dbReference type="ChEBI" id="CHEBI:57540"/>
        <dbReference type="ChEBI" id="CHEBI:57945"/>
        <dbReference type="ChEBI" id="CHEBI:58351"/>
        <dbReference type="ChEBI" id="CHEBI:58827"/>
        <dbReference type="EC" id="1.3.1.76"/>
    </reaction>
</comment>
<dbReference type="InterPro" id="IPR035996">
    <property type="entry name" value="4pyrrol_Methylase_sf"/>
</dbReference>
<keyword evidence="7 16" id="KW-0949">S-adenosyl-L-methionine</keyword>
<sequence>MDYLPLFANLKNKPVLVVGGGHVATRKVELLNRAGARIQIVAQQLCEELISIHQKNKFEWISTTYQSQQLKKVFLVIAATNNSKLNQRIYKDASSRYLLVNTVDEPQNCSCIFPAIIDRSPIIIAISSSGTAPVLARLLREKIEALLPAHLGLMAKIAGEWRNKVKARFISLSERRSFWHKAFNGLFSHQVARRQLNEARLTLDRQLNDINISSGEIILVGAGPGNSDLLTLRALQVMQIADVLLYDSLVSKEILDLSRRDADRICVGKRANSHSTTQEEINSMLIKLAKQGKCVVRLKGGDPFIFGRGGEELQAAKSAGIPFQVVPGITTALGVAAYTGIPLTHRDYSQSVLFITGHYHSHNSITYWPNLTQSNQTLVIYMGSITAGSIASKLIINGRDLQTPVAVISRGTCQDQKVLIGTLNKLEILTHKMPTPILLIIGEVAKLHHQLSWFKNTENEP</sequence>
<feature type="binding site" evidence="16">
    <location>
        <position position="382"/>
    </location>
    <ligand>
        <name>S-adenosyl-L-methionine</name>
        <dbReference type="ChEBI" id="CHEBI:59789"/>
    </ligand>
</feature>
<feature type="binding site" evidence="16">
    <location>
        <position position="224"/>
    </location>
    <ligand>
        <name>S-adenosyl-L-methionine</name>
        <dbReference type="ChEBI" id="CHEBI:59789"/>
    </ligand>
</feature>
<dbReference type="PROSITE" id="PS00840">
    <property type="entry name" value="SUMT_2"/>
    <property type="match status" value="1"/>
</dbReference>
<dbReference type="InterPro" id="IPR050161">
    <property type="entry name" value="Siro_Cobalamin_biosynth"/>
</dbReference>
<dbReference type="GO" id="GO:0019354">
    <property type="term" value="P:siroheme biosynthetic process"/>
    <property type="evidence" value="ECO:0007669"/>
    <property type="project" value="UniProtKB-UniRule"/>
</dbReference>
<dbReference type="EMBL" id="LR217698">
    <property type="protein sequence ID" value="VFP78948.1"/>
    <property type="molecule type" value="Genomic_DNA"/>
</dbReference>
<dbReference type="PIRSF" id="PIRSF036426">
    <property type="entry name" value="Sirohaem_synth"/>
    <property type="match status" value="1"/>
</dbReference>
<evidence type="ECO:0000256" key="17">
    <source>
        <dbReference type="PIRSR" id="PIRSR036426-1"/>
    </source>
</evidence>
<dbReference type="InterPro" id="IPR014776">
    <property type="entry name" value="4pyrrole_Mease_sub2"/>
</dbReference>
<comment type="pathway">
    <text evidence="13 16">Porphyrin-containing compound metabolism; siroheme biosynthesis; precorrin-2 from uroporphyrinogen III: step 1/1.</text>
</comment>
<feature type="domain" description="Sirohaem synthase dimerisation" evidence="20">
    <location>
        <begin position="150"/>
        <end position="207"/>
    </location>
</feature>
<dbReference type="NCBIfam" id="TIGR01470">
    <property type="entry name" value="cysG_Nterm"/>
    <property type="match status" value="1"/>
</dbReference>
<dbReference type="Proteomes" id="UP000294364">
    <property type="component" value="Chromosome"/>
</dbReference>
<feature type="region of interest" description="Precorrin-2 dehydrogenase / sirohydrochlorin ferrochelatase" evidence="16">
    <location>
        <begin position="1"/>
        <end position="203"/>
    </location>
</feature>
<dbReference type="GO" id="GO:0051287">
    <property type="term" value="F:NAD binding"/>
    <property type="evidence" value="ECO:0007669"/>
    <property type="project" value="InterPro"/>
</dbReference>
<feature type="modified residue" description="Phosphoserine" evidence="16">
    <location>
        <position position="128"/>
    </location>
</feature>
<accession>A0A451CZT2</accession>
<feature type="active site" description="Proton acceptor" evidence="16 17">
    <location>
        <position position="247"/>
    </location>
</feature>
<dbReference type="PANTHER" id="PTHR45790:SF1">
    <property type="entry name" value="SIROHEME SYNTHASE"/>
    <property type="match status" value="1"/>
</dbReference>
<dbReference type="InterPro" id="IPR003043">
    <property type="entry name" value="Uropor_MeTrfase_CS"/>
</dbReference>
<dbReference type="Gene3D" id="3.30.160.110">
    <property type="entry name" value="Siroheme synthase, domain 2"/>
    <property type="match status" value="1"/>
</dbReference>
<keyword evidence="4 16" id="KW-0169">Cobalamin biosynthesis</keyword>
<dbReference type="EC" id="4.99.1.4" evidence="16"/>
<comment type="similarity">
    <text evidence="16">In the N-terminal section; belongs to the precorrin-2 dehydrogenase / sirohydrochlorin ferrochelatase family.</text>
</comment>
<evidence type="ECO:0000259" key="20">
    <source>
        <dbReference type="Pfam" id="PF10414"/>
    </source>
</evidence>
<dbReference type="UniPathway" id="UPA00262">
    <property type="reaction ID" value="UER00211"/>
</dbReference>
<keyword evidence="3 16" id="KW-0597">Phosphoprotein</keyword>
<evidence type="ECO:0000256" key="6">
    <source>
        <dbReference type="ARBA" id="ARBA00022679"/>
    </source>
</evidence>
<evidence type="ECO:0000256" key="12">
    <source>
        <dbReference type="ARBA" id="ARBA00023268"/>
    </source>
</evidence>
<evidence type="ECO:0000256" key="8">
    <source>
        <dbReference type="ARBA" id="ARBA00023002"/>
    </source>
</evidence>
<evidence type="ECO:0000256" key="14">
    <source>
        <dbReference type="ARBA" id="ARBA00047561"/>
    </source>
</evidence>
<dbReference type="InterPro" id="IPR036291">
    <property type="entry name" value="NAD(P)-bd_dom_sf"/>
</dbReference>
<dbReference type="InterPro" id="IPR006366">
    <property type="entry name" value="CobA/CysG_C"/>
</dbReference>
<dbReference type="InterPro" id="IPR012409">
    <property type="entry name" value="Sirohaem_synth"/>
</dbReference>
<evidence type="ECO:0000256" key="2">
    <source>
        <dbReference type="ARBA" id="ARBA00005879"/>
    </source>
</evidence>
<dbReference type="FunFam" id="3.30.160.110:FF:000001">
    <property type="entry name" value="Siroheme synthase"/>
    <property type="match status" value="1"/>
</dbReference>
<dbReference type="Pfam" id="PF13241">
    <property type="entry name" value="NAD_binding_7"/>
    <property type="match status" value="1"/>
</dbReference>
<dbReference type="EC" id="1.3.1.76" evidence="16"/>
<comment type="pathway">
    <text evidence="16">Cofactor biosynthesis; adenosylcobalamin biosynthesis; sirohydrochlorin from precorrin-2: step 1/1.</text>
</comment>
<dbReference type="InterPro" id="IPR019478">
    <property type="entry name" value="Sirohaem_synthase_dimer_dom"/>
</dbReference>
<evidence type="ECO:0000256" key="4">
    <source>
        <dbReference type="ARBA" id="ARBA00022573"/>
    </source>
</evidence>
<dbReference type="GO" id="GO:0051266">
    <property type="term" value="F:sirohydrochlorin ferrochelatase activity"/>
    <property type="evidence" value="ECO:0007669"/>
    <property type="project" value="UniProtKB-EC"/>
</dbReference>
<feature type="binding site" evidence="16">
    <location>
        <position position="305"/>
    </location>
    <ligand>
        <name>S-adenosyl-L-methionine</name>
        <dbReference type="ChEBI" id="CHEBI:59789"/>
    </ligand>
</feature>
<comment type="catalytic activity">
    <reaction evidence="16">
        <text>siroheme + 2 H(+) = sirohydrochlorin + Fe(2+)</text>
        <dbReference type="Rhea" id="RHEA:24360"/>
        <dbReference type="ChEBI" id="CHEBI:15378"/>
        <dbReference type="ChEBI" id="CHEBI:29033"/>
        <dbReference type="ChEBI" id="CHEBI:58351"/>
        <dbReference type="ChEBI" id="CHEBI:60052"/>
        <dbReference type="EC" id="4.99.1.4"/>
    </reaction>
</comment>
<evidence type="ECO:0000256" key="11">
    <source>
        <dbReference type="ARBA" id="ARBA00023244"/>
    </source>
</evidence>
<evidence type="ECO:0000256" key="15">
    <source>
        <dbReference type="ARBA" id="ARBA00060548"/>
    </source>
</evidence>
<keyword evidence="12 16" id="KW-0511">Multifunctional enzyme</keyword>
<dbReference type="OrthoDB" id="9815856at2"/>
<feature type="active site" description="Proton donor" evidence="16 17">
    <location>
        <position position="269"/>
    </location>
</feature>
<dbReference type="RefSeq" id="WP_157992323.1">
    <property type="nucleotide sequence ID" value="NZ_LR217698.1"/>
</dbReference>
<evidence type="ECO:0000313" key="23">
    <source>
        <dbReference type="Proteomes" id="UP000294364"/>
    </source>
</evidence>
<comment type="similarity">
    <text evidence="2 18">Belongs to the precorrin methyltransferase family.</text>
</comment>
<feature type="binding site" evidence="16">
    <location>
        <position position="411"/>
    </location>
    <ligand>
        <name>S-adenosyl-L-methionine</name>
        <dbReference type="ChEBI" id="CHEBI:59789"/>
    </ligand>
</feature>
<dbReference type="InterPro" id="IPR028281">
    <property type="entry name" value="Sirohaem_synthase_central"/>
</dbReference>
<evidence type="ECO:0000256" key="10">
    <source>
        <dbReference type="ARBA" id="ARBA00023239"/>
    </source>
</evidence>
<dbReference type="Gene3D" id="3.40.50.720">
    <property type="entry name" value="NAD(P)-binding Rossmann-like Domain"/>
    <property type="match status" value="1"/>
</dbReference>
<evidence type="ECO:0000256" key="1">
    <source>
        <dbReference type="ARBA" id="ARBA00005010"/>
    </source>
</evidence>
<dbReference type="GO" id="GO:0009236">
    <property type="term" value="P:cobalamin biosynthetic process"/>
    <property type="evidence" value="ECO:0007669"/>
    <property type="project" value="UniProtKB-UniRule"/>
</dbReference>
<reference evidence="22 23" key="1">
    <citation type="submission" date="2019-02" db="EMBL/GenBank/DDBJ databases">
        <authorList>
            <person name="Manzano-Marin A."/>
            <person name="Manzano-Marin A."/>
        </authorList>
    </citation>
    <scope>NUCLEOTIDE SEQUENCE [LARGE SCALE GENOMIC DNA]</scope>
    <source>
        <strain evidence="22 23">ErCicurtihirsuta</strain>
    </source>
</reference>
<comment type="function">
    <text evidence="16">Multifunctional enzyme that catalyzes the SAM-dependent methylations of uroporphyrinogen III at position C-2 and C-7 to form precorrin-2 via precorrin-1. Then it catalyzes the NAD-dependent ring dehydrogenation of precorrin-2 to yield sirohydrochlorin. Finally, it catalyzes the ferrochelation of sirohydrochlorin to yield siroheme.</text>
</comment>
<dbReference type="Gene3D" id="3.40.1010.10">
    <property type="entry name" value="Cobalt-precorrin-4 Transmethylase, Domain 1"/>
    <property type="match status" value="1"/>
</dbReference>
<dbReference type="InterPro" id="IPR006367">
    <property type="entry name" value="Sirohaem_synthase_N"/>
</dbReference>
<keyword evidence="5 16" id="KW-0489">Methyltransferase</keyword>
<feature type="domain" description="Siroheme synthase central" evidence="21">
    <location>
        <begin position="124"/>
        <end position="145"/>
    </location>
</feature>
<dbReference type="Pfam" id="PF00590">
    <property type="entry name" value="TP_methylase"/>
    <property type="match status" value="1"/>
</dbReference>
<name>A0A451CZT2_9GAMM</name>
<dbReference type="PANTHER" id="PTHR45790">
    <property type="entry name" value="SIROHEME SYNTHASE-RELATED"/>
    <property type="match status" value="1"/>
</dbReference>
<dbReference type="NCBIfam" id="TIGR01469">
    <property type="entry name" value="cobA_cysG_Cterm"/>
    <property type="match status" value="1"/>
</dbReference>
<dbReference type="UniPathway" id="UPA00148">
    <property type="reaction ID" value="UER00211"/>
</dbReference>
<comment type="pathway">
    <text evidence="1 16">Porphyrin-containing compound metabolism; siroheme biosynthesis; sirohydrochlorin from precorrin-2: step 1/1.</text>
</comment>
<feature type="domain" description="Tetrapyrrole methylase" evidence="19">
    <location>
        <begin position="217"/>
        <end position="426"/>
    </location>
</feature>
<dbReference type="PROSITE" id="PS00839">
    <property type="entry name" value="SUMT_1"/>
    <property type="match status" value="1"/>
</dbReference>
<feature type="binding site" evidence="16">
    <location>
        <begin position="43"/>
        <end position="44"/>
    </location>
    <ligand>
        <name>NAD(+)</name>
        <dbReference type="ChEBI" id="CHEBI:57540"/>
    </ligand>
</feature>
<evidence type="ECO:0000256" key="18">
    <source>
        <dbReference type="RuleBase" id="RU003960"/>
    </source>
</evidence>
<dbReference type="AlphaFoldDB" id="A0A451CZT2"/>
<keyword evidence="11 16" id="KW-0627">Porphyrin biosynthesis</keyword>
<keyword evidence="8 16" id="KW-0560">Oxidoreductase</keyword>
<evidence type="ECO:0000259" key="19">
    <source>
        <dbReference type="Pfam" id="PF00590"/>
    </source>
</evidence>
<dbReference type="Pfam" id="PF10414">
    <property type="entry name" value="CysG_dimeriser"/>
    <property type="match status" value="1"/>
</dbReference>
<evidence type="ECO:0000256" key="5">
    <source>
        <dbReference type="ARBA" id="ARBA00022603"/>
    </source>
</evidence>
<keyword evidence="6 16" id="KW-0808">Transferase</keyword>
<dbReference type="NCBIfam" id="NF007922">
    <property type="entry name" value="PRK10637.1"/>
    <property type="match status" value="1"/>
</dbReference>
<gene>
    <name evidence="16 22" type="primary">cysG</name>
    <name evidence="22" type="ORF">ERCICURT3053_600</name>
</gene>
<keyword evidence="9 16" id="KW-0520">NAD</keyword>
<comment type="pathway">
    <text evidence="16">Porphyrin-containing compound metabolism; siroheme biosynthesis; siroheme from sirohydrochlorin: step 1/1.</text>
</comment>
<comment type="similarity">
    <text evidence="16">In the C-terminal section; belongs to the precorrin methyltransferase family.</text>
</comment>
<dbReference type="CDD" id="cd11642">
    <property type="entry name" value="SUMT"/>
    <property type="match status" value="1"/>
</dbReference>
<dbReference type="Gene3D" id="1.10.8.210">
    <property type="entry name" value="Sirohaem synthase, dimerisation domain"/>
    <property type="match status" value="1"/>
</dbReference>
<dbReference type="FunFam" id="3.40.1010.10:FF:000001">
    <property type="entry name" value="Siroheme synthase"/>
    <property type="match status" value="1"/>
</dbReference>
<feature type="region of interest" description="Uroporphyrinogen-III C-methyltransferase" evidence="16">
    <location>
        <begin position="215"/>
        <end position="461"/>
    </location>
</feature>
<dbReference type="SUPFAM" id="SSF53790">
    <property type="entry name" value="Tetrapyrrole methylase"/>
    <property type="match status" value="1"/>
</dbReference>
<dbReference type="HAMAP" id="MF_01646">
    <property type="entry name" value="Siroheme_synth"/>
    <property type="match status" value="1"/>
</dbReference>
<dbReference type="InterPro" id="IPR014777">
    <property type="entry name" value="4pyrrole_Mease_sub1"/>
</dbReference>
<dbReference type="InterPro" id="IPR037115">
    <property type="entry name" value="Sirohaem_synt_dimer_dom_sf"/>
</dbReference>
<dbReference type="GO" id="GO:0043115">
    <property type="term" value="F:precorrin-2 dehydrogenase activity"/>
    <property type="evidence" value="ECO:0007669"/>
    <property type="project" value="UniProtKB-UniRule"/>
</dbReference>
<protein>
    <recommendedName>
        <fullName evidence="16">Siroheme synthase</fullName>
    </recommendedName>
    <domain>
        <recommendedName>
            <fullName evidence="16">Uroporphyrinogen-III C-methyltransferase</fullName>
            <shortName evidence="16">Urogen III methylase</shortName>
            <ecNumber evidence="16">2.1.1.107</ecNumber>
        </recommendedName>
        <alternativeName>
            <fullName evidence="16">SUMT</fullName>
        </alternativeName>
        <alternativeName>
            <fullName evidence="16">Uroporphyrinogen III methylase</fullName>
            <shortName evidence="16">UROM</shortName>
        </alternativeName>
    </domain>
    <domain>
        <recommendedName>
            <fullName evidence="16">Precorrin-2 dehydrogenase</fullName>
            <ecNumber evidence="16">1.3.1.76</ecNumber>
        </recommendedName>
    </domain>
    <domain>
        <recommendedName>
            <fullName evidence="16">Sirohydrochlorin ferrochelatase</fullName>
            <ecNumber evidence="16">4.99.1.4</ecNumber>
        </recommendedName>
    </domain>
</protein>
<evidence type="ECO:0000256" key="3">
    <source>
        <dbReference type="ARBA" id="ARBA00022553"/>
    </source>
</evidence>
<evidence type="ECO:0000256" key="7">
    <source>
        <dbReference type="ARBA" id="ARBA00022691"/>
    </source>
</evidence>
<proteinExistence type="inferred from homology"/>
<dbReference type="GO" id="GO:0004851">
    <property type="term" value="F:uroporphyrin-III C-methyltransferase activity"/>
    <property type="evidence" value="ECO:0007669"/>
    <property type="project" value="UniProtKB-UniRule"/>
</dbReference>
<keyword evidence="10 16" id="KW-0456">Lyase</keyword>
<evidence type="ECO:0000256" key="13">
    <source>
        <dbReference type="ARBA" id="ARBA00025705"/>
    </source>
</evidence>
<dbReference type="EC" id="2.1.1.107" evidence="16"/>
<dbReference type="FunFam" id="3.30.950.10:FF:000001">
    <property type="entry name" value="Siroheme synthase"/>
    <property type="match status" value="1"/>
</dbReference>
<dbReference type="SUPFAM" id="SSF51735">
    <property type="entry name" value="NAD(P)-binding Rossmann-fold domains"/>
    <property type="match status" value="1"/>
</dbReference>
<evidence type="ECO:0000259" key="21">
    <source>
        <dbReference type="Pfam" id="PF14824"/>
    </source>
</evidence>
<evidence type="ECO:0000256" key="9">
    <source>
        <dbReference type="ARBA" id="ARBA00023027"/>
    </source>
</evidence>
<evidence type="ECO:0000313" key="22">
    <source>
        <dbReference type="EMBL" id="VFP78948.1"/>
    </source>
</evidence>
<feature type="binding site" evidence="16">
    <location>
        <begin position="22"/>
        <end position="23"/>
    </location>
    <ligand>
        <name>NAD(+)</name>
        <dbReference type="ChEBI" id="CHEBI:57540"/>
    </ligand>
</feature>
<comment type="catalytic activity">
    <reaction evidence="16">
        <text>uroporphyrinogen III + 2 S-adenosyl-L-methionine = precorrin-2 + 2 S-adenosyl-L-homocysteine + H(+)</text>
        <dbReference type="Rhea" id="RHEA:32459"/>
        <dbReference type="ChEBI" id="CHEBI:15378"/>
        <dbReference type="ChEBI" id="CHEBI:57308"/>
        <dbReference type="ChEBI" id="CHEBI:57856"/>
        <dbReference type="ChEBI" id="CHEBI:58827"/>
        <dbReference type="ChEBI" id="CHEBI:59789"/>
        <dbReference type="EC" id="2.1.1.107"/>
    </reaction>
</comment>
<dbReference type="SUPFAM" id="SSF75615">
    <property type="entry name" value="Siroheme synthase middle domains-like"/>
    <property type="match status" value="1"/>
</dbReference>
<dbReference type="GO" id="GO:0032259">
    <property type="term" value="P:methylation"/>
    <property type="evidence" value="ECO:0007669"/>
    <property type="project" value="UniProtKB-KW"/>
</dbReference>